<feature type="transmembrane region" description="Helical" evidence="5">
    <location>
        <begin position="383"/>
        <end position="406"/>
    </location>
</feature>
<comment type="subcellular location">
    <subcellularLocation>
        <location evidence="1">Membrane</location>
        <topology evidence="1">Multi-pass membrane protein</topology>
    </subcellularLocation>
</comment>
<evidence type="ECO:0000256" key="5">
    <source>
        <dbReference type="SAM" id="Phobius"/>
    </source>
</evidence>
<evidence type="ECO:0000256" key="2">
    <source>
        <dbReference type="ARBA" id="ARBA00022692"/>
    </source>
</evidence>
<feature type="transmembrane region" description="Helical" evidence="5">
    <location>
        <begin position="132"/>
        <end position="152"/>
    </location>
</feature>
<dbReference type="InterPro" id="IPR036259">
    <property type="entry name" value="MFS_trans_sf"/>
</dbReference>
<dbReference type="GO" id="GO:0005886">
    <property type="term" value="C:plasma membrane"/>
    <property type="evidence" value="ECO:0007669"/>
    <property type="project" value="TreeGrafter"/>
</dbReference>
<evidence type="ECO:0000256" key="3">
    <source>
        <dbReference type="ARBA" id="ARBA00022989"/>
    </source>
</evidence>
<evidence type="ECO:0000256" key="1">
    <source>
        <dbReference type="ARBA" id="ARBA00004141"/>
    </source>
</evidence>
<feature type="transmembrane region" description="Helical" evidence="5">
    <location>
        <begin position="80"/>
        <end position="100"/>
    </location>
</feature>
<dbReference type="OrthoDB" id="5296287at2759"/>
<keyword evidence="2 5" id="KW-0812">Transmembrane</keyword>
<feature type="domain" description="Major facilitator superfamily (MFS) profile" evidence="6">
    <location>
        <begin position="39"/>
        <end position="452"/>
    </location>
</feature>
<evidence type="ECO:0000313" key="8">
    <source>
        <dbReference type="Proteomes" id="UP000054383"/>
    </source>
</evidence>
<organism evidence="7 8">
    <name type="scientific">Talaromyces islandicus</name>
    <name type="common">Penicillium islandicum</name>
    <dbReference type="NCBI Taxonomy" id="28573"/>
    <lineage>
        <taxon>Eukaryota</taxon>
        <taxon>Fungi</taxon>
        <taxon>Dikarya</taxon>
        <taxon>Ascomycota</taxon>
        <taxon>Pezizomycotina</taxon>
        <taxon>Eurotiomycetes</taxon>
        <taxon>Eurotiomycetidae</taxon>
        <taxon>Eurotiales</taxon>
        <taxon>Trichocomaceae</taxon>
        <taxon>Talaromyces</taxon>
        <taxon>Talaromyces sect. Islandici</taxon>
    </lineage>
</organism>
<feature type="transmembrane region" description="Helical" evidence="5">
    <location>
        <begin position="107"/>
        <end position="126"/>
    </location>
</feature>
<feature type="transmembrane region" description="Helical" evidence="5">
    <location>
        <begin position="250"/>
        <end position="268"/>
    </location>
</feature>
<accession>A0A0U1LPG0</accession>
<dbReference type="GO" id="GO:0015355">
    <property type="term" value="F:secondary active monocarboxylate transmembrane transporter activity"/>
    <property type="evidence" value="ECO:0007669"/>
    <property type="project" value="TreeGrafter"/>
</dbReference>
<dbReference type="SUPFAM" id="SSF103473">
    <property type="entry name" value="MFS general substrate transporter"/>
    <property type="match status" value="1"/>
</dbReference>
<name>A0A0U1LPG0_TALIS</name>
<sequence>MKATSDVRAYLVSRITSLKPSFERPPNVLRVLRSLTVKQWMFFTVGYLAWSWDACDFFSVSLTITELATAFGKSNADITWGLTLVLMFRSVGAIIFGLLGDRYGRKWPFITCNILFIILELGTGFVQTYRQFLAVRALFGICMGGLYGLAAATALEDTPAEARGLLSGIFQQGYAFGYLLATVFARALLPTRYSWRAYFWFCAAPPVLIIIFRLALPENDSFLRGRTVRKSGPDAKNPFASQAKEAFRRYWLTALYLMALMAGMNFMAHGSQDLYPTLLREQYSFSTNDVTVTQVIANLGAMAGATASGKAVSAAAFFEQGCVLGIFGIAPIYLMELAPPAFRTLIVGASYQIGNLISSASPTIEATLGERFPLDSNGNTDRYNYGLVMCLFMAAVYSYIIILTLIGPERKGRDISSTVEDTVEVFDGRECSGMQTAMDPVLEGKGLKNDAV</sequence>
<feature type="transmembrane region" description="Helical" evidence="5">
    <location>
        <begin position="197"/>
        <end position="216"/>
    </location>
</feature>
<proteinExistence type="predicted"/>
<dbReference type="OMA" id="PAYEYRS"/>
<dbReference type="GO" id="GO:0035879">
    <property type="term" value="P:plasma membrane lactate transport"/>
    <property type="evidence" value="ECO:0007669"/>
    <property type="project" value="TreeGrafter"/>
</dbReference>
<evidence type="ECO:0000313" key="7">
    <source>
        <dbReference type="EMBL" id="CRG84175.1"/>
    </source>
</evidence>
<keyword evidence="3 5" id="KW-1133">Transmembrane helix</keyword>
<evidence type="ECO:0000256" key="4">
    <source>
        <dbReference type="ARBA" id="ARBA00023136"/>
    </source>
</evidence>
<keyword evidence="4 5" id="KW-0472">Membrane</keyword>
<dbReference type="AlphaFoldDB" id="A0A0U1LPG0"/>
<dbReference type="InterPro" id="IPR020846">
    <property type="entry name" value="MFS_dom"/>
</dbReference>
<keyword evidence="8" id="KW-1185">Reference proteome</keyword>
<reference evidence="7 8" key="1">
    <citation type="submission" date="2015-04" db="EMBL/GenBank/DDBJ databases">
        <authorList>
            <person name="Syromyatnikov M.Y."/>
            <person name="Popov V.N."/>
        </authorList>
    </citation>
    <scope>NUCLEOTIDE SEQUENCE [LARGE SCALE GENOMIC DNA]</scope>
    <source>
        <strain evidence="7">WF-38-12</strain>
    </source>
</reference>
<protein>
    <submittedName>
        <fullName evidence="7">Carboxylic acid transporter protein homolog</fullName>
    </submittedName>
</protein>
<dbReference type="Pfam" id="PF00083">
    <property type="entry name" value="Sugar_tr"/>
    <property type="match status" value="1"/>
</dbReference>
<dbReference type="Gene3D" id="1.20.1250.20">
    <property type="entry name" value="MFS general substrate transporter like domains"/>
    <property type="match status" value="1"/>
</dbReference>
<gene>
    <name evidence="7" type="ORF">PISL3812_01498</name>
</gene>
<dbReference type="Proteomes" id="UP000054383">
    <property type="component" value="Unassembled WGS sequence"/>
</dbReference>
<dbReference type="EMBL" id="CVMT01000001">
    <property type="protein sequence ID" value="CRG84175.1"/>
    <property type="molecule type" value="Genomic_DNA"/>
</dbReference>
<dbReference type="PANTHER" id="PTHR23508:SF10">
    <property type="entry name" value="CARBOXYLIC ACID TRANSPORTER PROTEIN HOMOLOG"/>
    <property type="match status" value="1"/>
</dbReference>
<evidence type="ECO:0000259" key="6">
    <source>
        <dbReference type="PROSITE" id="PS50850"/>
    </source>
</evidence>
<dbReference type="PROSITE" id="PS50850">
    <property type="entry name" value="MFS"/>
    <property type="match status" value="1"/>
</dbReference>
<dbReference type="InterPro" id="IPR005828">
    <property type="entry name" value="MFS_sugar_transport-like"/>
</dbReference>
<dbReference type="CDD" id="cd17316">
    <property type="entry name" value="MFS_SV2_like"/>
    <property type="match status" value="1"/>
</dbReference>
<feature type="transmembrane region" description="Helical" evidence="5">
    <location>
        <begin position="164"/>
        <end position="185"/>
    </location>
</feature>
<dbReference type="PANTHER" id="PTHR23508">
    <property type="entry name" value="CARBOXYLIC ACID TRANSPORTER PROTEIN HOMOLOG"/>
    <property type="match status" value="1"/>
</dbReference>